<organism evidence="3 4">
    <name type="scientific">Fluctibacter corallii</name>
    <dbReference type="NCBI Taxonomy" id="2984329"/>
    <lineage>
        <taxon>Bacteria</taxon>
        <taxon>Pseudomonadati</taxon>
        <taxon>Pseudomonadota</taxon>
        <taxon>Gammaproteobacteria</taxon>
        <taxon>Alteromonadales</taxon>
        <taxon>Alteromonadaceae</taxon>
        <taxon>Fluctibacter</taxon>
    </lineage>
</organism>
<proteinExistence type="predicted"/>
<dbReference type="SUPFAM" id="SSF47781">
    <property type="entry name" value="RuvA domain 2-like"/>
    <property type="match status" value="1"/>
</dbReference>
<protein>
    <submittedName>
        <fullName evidence="3">Helix-hairpin-helix domain-containing protein</fullName>
    </submittedName>
</protein>
<dbReference type="Pfam" id="PF12836">
    <property type="entry name" value="HHH_3"/>
    <property type="match status" value="1"/>
</dbReference>
<keyword evidence="1" id="KW-0732">Signal</keyword>
<dbReference type="EMBL" id="JAOWKX010000001">
    <property type="protein sequence ID" value="MCV2883268.1"/>
    <property type="molecule type" value="Genomic_DNA"/>
</dbReference>
<dbReference type="InterPro" id="IPR004509">
    <property type="entry name" value="Competence_ComEA_HhH"/>
</dbReference>
<feature type="domain" description="Helix-hairpin-helix DNA-binding motif class 1" evidence="2">
    <location>
        <begin position="49"/>
        <end position="68"/>
    </location>
</feature>
<dbReference type="RefSeq" id="WP_263710466.1">
    <property type="nucleotide sequence ID" value="NZ_JAOWKX010000001.1"/>
</dbReference>
<dbReference type="InterPro" id="IPR051675">
    <property type="entry name" value="Endo/Exo/Phosphatase_dom_1"/>
</dbReference>
<name>A0ABT3A3N9_9ALTE</name>
<feature type="signal peptide" evidence="1">
    <location>
        <begin position="1"/>
        <end position="22"/>
    </location>
</feature>
<dbReference type="PANTHER" id="PTHR21180:SF32">
    <property type="entry name" value="ENDONUCLEASE_EXONUCLEASE_PHOSPHATASE FAMILY DOMAIN-CONTAINING PROTEIN 1"/>
    <property type="match status" value="1"/>
</dbReference>
<dbReference type="InterPro" id="IPR010994">
    <property type="entry name" value="RuvA_2-like"/>
</dbReference>
<dbReference type="PANTHER" id="PTHR21180">
    <property type="entry name" value="ENDONUCLEASE/EXONUCLEASE/PHOSPHATASE FAMILY DOMAIN-CONTAINING PROTEIN 1"/>
    <property type="match status" value="1"/>
</dbReference>
<feature type="chain" id="PRO_5045092304" evidence="1">
    <location>
        <begin position="23"/>
        <end position="101"/>
    </location>
</feature>
<feature type="domain" description="Helix-hairpin-helix DNA-binding motif class 1" evidence="2">
    <location>
        <begin position="79"/>
        <end position="98"/>
    </location>
</feature>
<evidence type="ECO:0000313" key="3">
    <source>
        <dbReference type="EMBL" id="MCV2883268.1"/>
    </source>
</evidence>
<dbReference type="Proteomes" id="UP001652504">
    <property type="component" value="Unassembled WGS sequence"/>
</dbReference>
<reference evidence="3 4" key="1">
    <citation type="submission" date="2022-10" db="EMBL/GenBank/DDBJ databases">
        <title>Aestuariibacter sp. AA17 isolated from Montipora capitata coral fragment.</title>
        <authorList>
            <person name="Emsley S.A."/>
            <person name="Pfannmuller K.M."/>
            <person name="Loughran R.M."/>
            <person name="Shlafstein M."/>
            <person name="Papke E."/>
            <person name="Saw J.H."/>
            <person name="Ushijima B."/>
            <person name="Videau P."/>
        </authorList>
    </citation>
    <scope>NUCLEOTIDE SEQUENCE [LARGE SCALE GENOMIC DNA]</scope>
    <source>
        <strain evidence="3 4">AA17</strain>
    </source>
</reference>
<evidence type="ECO:0000259" key="2">
    <source>
        <dbReference type="SMART" id="SM00278"/>
    </source>
</evidence>
<dbReference type="InterPro" id="IPR003583">
    <property type="entry name" value="Hlx-hairpin-Hlx_DNA-bd_motif"/>
</dbReference>
<comment type="caution">
    <text evidence="3">The sequence shown here is derived from an EMBL/GenBank/DDBJ whole genome shotgun (WGS) entry which is preliminary data.</text>
</comment>
<dbReference type="SMART" id="SM00278">
    <property type="entry name" value="HhH1"/>
    <property type="match status" value="2"/>
</dbReference>
<dbReference type="NCBIfam" id="TIGR00426">
    <property type="entry name" value="competence protein ComEA helix-hairpin-helix repeat region"/>
    <property type="match status" value="1"/>
</dbReference>
<dbReference type="Gene3D" id="1.10.150.280">
    <property type="entry name" value="AF1531-like domain"/>
    <property type="match status" value="1"/>
</dbReference>
<gene>
    <name evidence="3" type="ORF">OE749_00985</name>
</gene>
<evidence type="ECO:0000313" key="4">
    <source>
        <dbReference type="Proteomes" id="UP001652504"/>
    </source>
</evidence>
<sequence length="101" mass="10847">MKFFIPFILALSCATQANFAYAKPKTLEEKVAAAQAIPSTININSASVDELTRLPGIGKSKAKAIIEYREANGKFDKVEELVKVKGIGVKMVAKLSSMASV</sequence>
<keyword evidence="4" id="KW-1185">Reference proteome</keyword>
<evidence type="ECO:0000256" key="1">
    <source>
        <dbReference type="SAM" id="SignalP"/>
    </source>
</evidence>
<accession>A0ABT3A3N9</accession>